<dbReference type="InterPro" id="IPR013762">
    <property type="entry name" value="Integrase-like_cat_sf"/>
</dbReference>
<gene>
    <name evidence="6" type="ORF">SAMN04490208_3580</name>
</gene>
<comment type="similarity">
    <text evidence="1">Belongs to the 'phage' integrase family.</text>
</comment>
<evidence type="ECO:0000313" key="6">
    <source>
        <dbReference type="EMBL" id="SDO38080.1"/>
    </source>
</evidence>
<protein>
    <submittedName>
        <fullName evidence="6">Integrase/recombinase XerC</fullName>
    </submittedName>
</protein>
<keyword evidence="3" id="KW-0238">DNA-binding</keyword>
<dbReference type="PANTHER" id="PTHR30349">
    <property type="entry name" value="PHAGE INTEGRASE-RELATED"/>
    <property type="match status" value="1"/>
</dbReference>
<evidence type="ECO:0000256" key="4">
    <source>
        <dbReference type="ARBA" id="ARBA00023172"/>
    </source>
</evidence>
<dbReference type="PANTHER" id="PTHR30349:SF41">
    <property type="entry name" value="INTEGRASE_RECOMBINASE PROTEIN MJ0367-RELATED"/>
    <property type="match status" value="1"/>
</dbReference>
<reference evidence="6 7" key="1">
    <citation type="submission" date="2016-10" db="EMBL/GenBank/DDBJ databases">
        <authorList>
            <person name="Varghese N."/>
            <person name="Submissions S."/>
        </authorList>
    </citation>
    <scope>NUCLEOTIDE SEQUENCE [LARGE SCALE GENOMIC DNA]</scope>
    <source>
        <strain evidence="6 7">BS2776</strain>
    </source>
</reference>
<dbReference type="Pfam" id="PF00589">
    <property type="entry name" value="Phage_integrase"/>
    <property type="match status" value="1"/>
</dbReference>
<keyword evidence="4" id="KW-0233">DNA recombination</keyword>
<evidence type="ECO:0000313" key="7">
    <source>
        <dbReference type="Proteomes" id="UP000181903"/>
    </source>
</evidence>
<dbReference type="InterPro" id="IPR011010">
    <property type="entry name" value="DNA_brk_join_enz"/>
</dbReference>
<dbReference type="Gene3D" id="1.10.443.10">
    <property type="entry name" value="Intergrase catalytic core"/>
    <property type="match status" value="1"/>
</dbReference>
<dbReference type="PROSITE" id="PS51898">
    <property type="entry name" value="TYR_RECOMBINASE"/>
    <property type="match status" value="1"/>
</dbReference>
<keyword evidence="7" id="KW-1185">Reference proteome</keyword>
<sequence>MKVVAARAEVLDLGESLLNEVSLTTEGVVRVTGCGVFDDDERLLPHVSCFLSERASTDGLSIKSVKTYGHNLGYIYDFLQSRPELQSCKLDEAFIDAGTHIYREYFRSLIEESDLESATARNRDATLMSFMANYLCASVDGRAPLRQSNPYDRGMFTPSPKSKLIEGCSTEELMALIESTPYERERCLVQFIFDVGLRRSEVEFVSLKNVLDALKFSKAKFISQDEEFPLHVDYCPIWISGSKGRGNQRKARYSIVSRATLERVKRYHDSLVYRTHSRKYGKPEDTPAFFNTHGEAFSARAISSLFERLCERALAANRIARPISPHKLRHGNAYAILSSPDLGTDYLERLTITSKSLGHAHLSTTEKYNQIAMDLYRKLLDDNAITVTRAQEMEALIVKTWLRIRPSDRK</sequence>
<dbReference type="InterPro" id="IPR002104">
    <property type="entry name" value="Integrase_catalytic"/>
</dbReference>
<evidence type="ECO:0000256" key="1">
    <source>
        <dbReference type="ARBA" id="ARBA00008857"/>
    </source>
</evidence>
<evidence type="ECO:0000256" key="2">
    <source>
        <dbReference type="ARBA" id="ARBA00022908"/>
    </source>
</evidence>
<dbReference type="Proteomes" id="UP000181903">
    <property type="component" value="Chromosome I"/>
</dbReference>
<proteinExistence type="inferred from homology"/>
<dbReference type="SUPFAM" id="SSF56349">
    <property type="entry name" value="DNA breaking-rejoining enzymes"/>
    <property type="match status" value="1"/>
</dbReference>
<evidence type="ECO:0000259" key="5">
    <source>
        <dbReference type="PROSITE" id="PS51898"/>
    </source>
</evidence>
<dbReference type="RefSeq" id="WP_069665438.1">
    <property type="nucleotide sequence ID" value="NZ_JYLI01000002.1"/>
</dbReference>
<dbReference type="InterPro" id="IPR050090">
    <property type="entry name" value="Tyrosine_recombinase_XerCD"/>
</dbReference>
<name>A0ABY0RT29_9PSED</name>
<accession>A0ABY0RT29</accession>
<evidence type="ECO:0000256" key="3">
    <source>
        <dbReference type="ARBA" id="ARBA00023125"/>
    </source>
</evidence>
<dbReference type="EMBL" id="LT629706">
    <property type="protein sequence ID" value="SDO38080.1"/>
    <property type="molecule type" value="Genomic_DNA"/>
</dbReference>
<dbReference type="CDD" id="cd00397">
    <property type="entry name" value="DNA_BRE_C"/>
    <property type="match status" value="1"/>
</dbReference>
<organism evidence="6 7">
    <name type="scientific">Pseudomonas poae</name>
    <dbReference type="NCBI Taxonomy" id="200451"/>
    <lineage>
        <taxon>Bacteria</taxon>
        <taxon>Pseudomonadati</taxon>
        <taxon>Pseudomonadota</taxon>
        <taxon>Gammaproteobacteria</taxon>
        <taxon>Pseudomonadales</taxon>
        <taxon>Pseudomonadaceae</taxon>
        <taxon>Pseudomonas</taxon>
    </lineage>
</organism>
<feature type="domain" description="Tyr recombinase" evidence="5">
    <location>
        <begin position="163"/>
        <end position="381"/>
    </location>
</feature>
<keyword evidence="2" id="KW-0229">DNA integration</keyword>